<evidence type="ECO:0000313" key="1">
    <source>
        <dbReference type="EMBL" id="GEM85107.1"/>
    </source>
</evidence>
<proteinExistence type="predicted"/>
<dbReference type="RefSeq" id="WP_371862150.1">
    <property type="nucleotide sequence ID" value="NZ_BJXL01000174.1"/>
</dbReference>
<dbReference type="AlphaFoldDB" id="A0A511R7C1"/>
<reference evidence="1 2" key="1">
    <citation type="submission" date="2019-07" db="EMBL/GenBank/DDBJ databases">
        <title>Whole genome shotgun sequence of Meiothermus hypogaeus NBRC 106114.</title>
        <authorList>
            <person name="Hosoyama A."/>
            <person name="Uohara A."/>
            <person name="Ohji S."/>
            <person name="Ichikawa N."/>
        </authorList>
    </citation>
    <scope>NUCLEOTIDE SEQUENCE [LARGE SCALE GENOMIC DNA]</scope>
    <source>
        <strain evidence="1 2">NBRC 106114</strain>
    </source>
</reference>
<dbReference type="Proteomes" id="UP000321197">
    <property type="component" value="Unassembled WGS sequence"/>
</dbReference>
<name>A0A511R7C1_9DEIN</name>
<comment type="caution">
    <text evidence="1">The sequence shown here is derived from an EMBL/GenBank/DDBJ whole genome shotgun (WGS) entry which is preliminary data.</text>
</comment>
<accession>A0A511R7C1</accession>
<dbReference type="EMBL" id="BJXL01000174">
    <property type="protein sequence ID" value="GEM85107.1"/>
    <property type="molecule type" value="Genomic_DNA"/>
</dbReference>
<protein>
    <submittedName>
        <fullName evidence="1">Uncharacterized protein</fullName>
    </submittedName>
</protein>
<sequence>MDALALYRRGRYREALAQAQQRGELKPAALALLALGKVAEAQTILETWQPQESVAEAERLTLLGFAAFRRGDPLTYRRLALAAAQAAQTPLTLYHLAQKLPDDLTLWEALLARLPEQDPRYPAARSWVKRLSARYR</sequence>
<evidence type="ECO:0000313" key="2">
    <source>
        <dbReference type="Proteomes" id="UP000321197"/>
    </source>
</evidence>
<organism evidence="1 2">
    <name type="scientific">Meiothermus hypogaeus NBRC 106114</name>
    <dbReference type="NCBI Taxonomy" id="1227553"/>
    <lineage>
        <taxon>Bacteria</taxon>
        <taxon>Thermotogati</taxon>
        <taxon>Deinococcota</taxon>
        <taxon>Deinococci</taxon>
        <taxon>Thermales</taxon>
        <taxon>Thermaceae</taxon>
        <taxon>Meiothermus</taxon>
    </lineage>
</organism>
<gene>
    <name evidence="1" type="ORF">MHY01S_32730</name>
</gene>